<feature type="transmembrane region" description="Helical" evidence="1">
    <location>
        <begin position="229"/>
        <end position="248"/>
    </location>
</feature>
<feature type="transmembrane region" description="Helical" evidence="1">
    <location>
        <begin position="204"/>
        <end position="222"/>
    </location>
</feature>
<feature type="transmembrane region" description="Helical" evidence="1">
    <location>
        <begin position="53"/>
        <end position="76"/>
    </location>
</feature>
<dbReference type="OrthoDB" id="344435at2"/>
<proteinExistence type="predicted"/>
<feature type="transmembrane region" description="Helical" evidence="1">
    <location>
        <begin position="335"/>
        <end position="351"/>
    </location>
</feature>
<keyword evidence="1" id="KW-1133">Transmembrane helix</keyword>
<feature type="transmembrane region" description="Helical" evidence="1">
    <location>
        <begin position="143"/>
        <end position="168"/>
    </location>
</feature>
<evidence type="ECO:0000313" key="2">
    <source>
        <dbReference type="EMBL" id="TGK91986.1"/>
    </source>
</evidence>
<evidence type="ECO:0000313" key="3">
    <source>
        <dbReference type="Proteomes" id="UP000297891"/>
    </source>
</evidence>
<keyword evidence="1" id="KW-0472">Membrane</keyword>
<feature type="transmembrane region" description="Helical" evidence="1">
    <location>
        <begin position="7"/>
        <end position="33"/>
    </location>
</feature>
<sequence length="429" mass="49506">MALVITFLFYFLLIVFLCIRGFRSIALIIILVWWGLWNVLSYCSISGLYTISFYTQCIYFLFFLFIVLAFFMYNFLFGKPSKKNTNVKKNRDFYNVLLWISICFVLPVQIFFASRTIYILSFVMSPGMYRNDVFGFVSGSPTIFFHSNQLALLHALIIGPFQYIYLFAGISFSVLRKKNALLLVGVSLVILDSLIMFGRFGYHYLIIAVILGLVFVTYFNGFAKLRSNLLKAFVPIFILLLLTFWITLYRGSRSFLDIINMYVVTYHTESFSIFDTELKNPGSILHQYSYGLSMLGGIERYWVLFLNKFGFMFVSQTDIVGGYLHRDFNIGIDRFSNPIFLNAFGSIFFTMFRDGGILGIVAFGIFFGMILAFYSDSLKQRDPYGFSILLGLIFLLIYGIFQPTTLGPMLPALLFLFLVNFIVKLYNKV</sequence>
<evidence type="ECO:0000256" key="1">
    <source>
        <dbReference type="SAM" id="Phobius"/>
    </source>
</evidence>
<feature type="transmembrane region" description="Helical" evidence="1">
    <location>
        <begin position="357"/>
        <end position="374"/>
    </location>
</feature>
<dbReference type="NCBIfam" id="TIGR04370">
    <property type="entry name" value="glyco_rpt_poly"/>
    <property type="match status" value="1"/>
</dbReference>
<comment type="caution">
    <text evidence="2">The sequence shown here is derived from an EMBL/GenBank/DDBJ whole genome shotgun (WGS) entry which is preliminary data.</text>
</comment>
<protein>
    <submittedName>
        <fullName evidence="2">Oligosaccharide repeat unit polymerase</fullName>
    </submittedName>
</protein>
<dbReference type="EMBL" id="RQFP01000014">
    <property type="protein sequence ID" value="TGK91986.1"/>
    <property type="molecule type" value="Genomic_DNA"/>
</dbReference>
<dbReference type="Proteomes" id="UP000297891">
    <property type="component" value="Unassembled WGS sequence"/>
</dbReference>
<gene>
    <name evidence="2" type="ORF">EHQ30_17545</name>
</gene>
<name>A0A2M9Y1P6_9LEPT</name>
<feature type="transmembrane region" description="Helical" evidence="1">
    <location>
        <begin position="407"/>
        <end position="426"/>
    </location>
</feature>
<dbReference type="RefSeq" id="WP_100790804.1">
    <property type="nucleotide sequence ID" value="NZ_NPDQ01000004.1"/>
</dbReference>
<reference evidence="2" key="1">
    <citation type="journal article" date="2019" name="PLoS Negl. Trop. Dis.">
        <title>Revisiting the worldwide diversity of Leptospira species in the environment.</title>
        <authorList>
            <person name="Vincent A.T."/>
            <person name="Schiettekatte O."/>
            <person name="Bourhy P."/>
            <person name="Veyrier F.J."/>
            <person name="Picardeau M."/>
        </authorList>
    </citation>
    <scope>NUCLEOTIDE SEQUENCE [LARGE SCALE GENOMIC DNA]</scope>
    <source>
        <strain evidence="2">201800277</strain>
    </source>
</reference>
<feature type="transmembrane region" description="Helical" evidence="1">
    <location>
        <begin position="301"/>
        <end position="323"/>
    </location>
</feature>
<feature type="transmembrane region" description="Helical" evidence="1">
    <location>
        <begin position="180"/>
        <end position="198"/>
    </location>
</feature>
<organism evidence="2 3">
    <name type="scientific">Leptospira brenneri</name>
    <dbReference type="NCBI Taxonomy" id="2023182"/>
    <lineage>
        <taxon>Bacteria</taxon>
        <taxon>Pseudomonadati</taxon>
        <taxon>Spirochaetota</taxon>
        <taxon>Spirochaetia</taxon>
        <taxon>Leptospirales</taxon>
        <taxon>Leptospiraceae</taxon>
        <taxon>Leptospira</taxon>
    </lineage>
</organism>
<dbReference type="AlphaFoldDB" id="A0A2M9Y1P6"/>
<feature type="transmembrane region" description="Helical" evidence="1">
    <location>
        <begin position="383"/>
        <end position="401"/>
    </location>
</feature>
<keyword evidence="1" id="KW-0812">Transmembrane</keyword>
<feature type="transmembrane region" description="Helical" evidence="1">
    <location>
        <begin position="96"/>
        <end position="123"/>
    </location>
</feature>
<keyword evidence="3" id="KW-1185">Reference proteome</keyword>
<accession>A0A2M9Y1P6</accession>